<dbReference type="Proteomes" id="UP001278500">
    <property type="component" value="Unassembled WGS sequence"/>
</dbReference>
<feature type="compositionally biased region" description="Basic and acidic residues" evidence="1">
    <location>
        <begin position="15"/>
        <end position="26"/>
    </location>
</feature>
<evidence type="ECO:0000313" key="3">
    <source>
        <dbReference type="Proteomes" id="UP001278500"/>
    </source>
</evidence>
<dbReference type="AlphaFoldDB" id="A0AAE0JMT8"/>
<dbReference type="RefSeq" id="XP_062685586.1">
    <property type="nucleotide sequence ID" value="XM_062825867.1"/>
</dbReference>
<gene>
    <name evidence="2" type="ORF">B0H65DRAFT_447552</name>
</gene>
<evidence type="ECO:0000313" key="2">
    <source>
        <dbReference type="EMBL" id="KAK3354208.1"/>
    </source>
</evidence>
<evidence type="ECO:0000256" key="1">
    <source>
        <dbReference type="SAM" id="MobiDB-lite"/>
    </source>
</evidence>
<keyword evidence="3" id="KW-1185">Reference proteome</keyword>
<dbReference type="EMBL" id="JAUEPP010000001">
    <property type="protein sequence ID" value="KAK3354208.1"/>
    <property type="molecule type" value="Genomic_DNA"/>
</dbReference>
<proteinExistence type="predicted"/>
<comment type="caution">
    <text evidence="2">The sequence shown here is derived from an EMBL/GenBank/DDBJ whole genome shotgun (WGS) entry which is preliminary data.</text>
</comment>
<reference evidence="2" key="2">
    <citation type="submission" date="2023-06" db="EMBL/GenBank/DDBJ databases">
        <authorList>
            <consortium name="Lawrence Berkeley National Laboratory"/>
            <person name="Haridas S."/>
            <person name="Hensen N."/>
            <person name="Bonometti L."/>
            <person name="Westerberg I."/>
            <person name="Brannstrom I.O."/>
            <person name="Guillou S."/>
            <person name="Cros-Aarteil S."/>
            <person name="Calhoun S."/>
            <person name="Kuo A."/>
            <person name="Mondo S."/>
            <person name="Pangilinan J."/>
            <person name="Riley R."/>
            <person name="Labutti K."/>
            <person name="Andreopoulos B."/>
            <person name="Lipzen A."/>
            <person name="Chen C."/>
            <person name="Yanf M."/>
            <person name="Daum C."/>
            <person name="Ng V."/>
            <person name="Clum A."/>
            <person name="Steindorff A."/>
            <person name="Ohm R."/>
            <person name="Martin F."/>
            <person name="Silar P."/>
            <person name="Natvig D."/>
            <person name="Lalanne C."/>
            <person name="Gautier V."/>
            <person name="Ament-Velasquez S.L."/>
            <person name="Kruys A."/>
            <person name="Hutchinson M.I."/>
            <person name="Powell A.J."/>
            <person name="Barry K."/>
            <person name="Miller A.N."/>
            <person name="Grigoriev I.V."/>
            <person name="Debuchy R."/>
            <person name="Gladieux P."/>
            <person name="Thoren M.H."/>
            <person name="Johannesson H."/>
        </authorList>
    </citation>
    <scope>NUCLEOTIDE SEQUENCE</scope>
    <source>
        <strain evidence="2">CBS 560.94</strain>
    </source>
</reference>
<organism evidence="2 3">
    <name type="scientific">Neurospora tetraspora</name>
    <dbReference type="NCBI Taxonomy" id="94610"/>
    <lineage>
        <taxon>Eukaryota</taxon>
        <taxon>Fungi</taxon>
        <taxon>Dikarya</taxon>
        <taxon>Ascomycota</taxon>
        <taxon>Pezizomycotina</taxon>
        <taxon>Sordariomycetes</taxon>
        <taxon>Sordariomycetidae</taxon>
        <taxon>Sordariales</taxon>
        <taxon>Sordariaceae</taxon>
        <taxon>Neurospora</taxon>
    </lineage>
</organism>
<sequence>MASPASEPLSQSTGRDSRRVDDARNARFPRLKMERRTWRRTLPRLTPHASEGVWRVWTTATNRIKGGERRFYATHITFSHSQATVIFPSKEPVGRSQSLSIFSLPAQVPCVSSAEWLQGLCGVMHSYPCTLRTSKCGGRFELRVVSELLKLMRVFSASGCMAWYLSPGHARARSGSETRSRRRLQPNRGRRLLGLFDTRIVAWMAQD</sequence>
<dbReference type="GeneID" id="87863021"/>
<protein>
    <submittedName>
        <fullName evidence="2">Uncharacterized protein</fullName>
    </submittedName>
</protein>
<reference evidence="2" key="1">
    <citation type="journal article" date="2023" name="Mol. Phylogenet. Evol.">
        <title>Genome-scale phylogeny and comparative genomics of the fungal order Sordariales.</title>
        <authorList>
            <person name="Hensen N."/>
            <person name="Bonometti L."/>
            <person name="Westerberg I."/>
            <person name="Brannstrom I.O."/>
            <person name="Guillou S."/>
            <person name="Cros-Aarteil S."/>
            <person name="Calhoun S."/>
            <person name="Haridas S."/>
            <person name="Kuo A."/>
            <person name="Mondo S."/>
            <person name="Pangilinan J."/>
            <person name="Riley R."/>
            <person name="LaButti K."/>
            <person name="Andreopoulos B."/>
            <person name="Lipzen A."/>
            <person name="Chen C."/>
            <person name="Yan M."/>
            <person name="Daum C."/>
            <person name="Ng V."/>
            <person name="Clum A."/>
            <person name="Steindorff A."/>
            <person name="Ohm R.A."/>
            <person name="Martin F."/>
            <person name="Silar P."/>
            <person name="Natvig D.O."/>
            <person name="Lalanne C."/>
            <person name="Gautier V."/>
            <person name="Ament-Velasquez S.L."/>
            <person name="Kruys A."/>
            <person name="Hutchinson M.I."/>
            <person name="Powell A.J."/>
            <person name="Barry K."/>
            <person name="Miller A.N."/>
            <person name="Grigoriev I.V."/>
            <person name="Debuchy R."/>
            <person name="Gladieux P."/>
            <person name="Hiltunen Thoren M."/>
            <person name="Johannesson H."/>
        </authorList>
    </citation>
    <scope>NUCLEOTIDE SEQUENCE</scope>
    <source>
        <strain evidence="2">CBS 560.94</strain>
    </source>
</reference>
<accession>A0AAE0JMT8</accession>
<name>A0AAE0JMT8_9PEZI</name>
<feature type="region of interest" description="Disordered" evidence="1">
    <location>
        <begin position="1"/>
        <end position="26"/>
    </location>
</feature>